<dbReference type="PANTHER" id="PTHR47861">
    <property type="entry name" value="FKBP-TYPE PEPTIDYL-PROLYL CIS-TRANS ISOMERASE SLYD"/>
    <property type="match status" value="1"/>
</dbReference>
<evidence type="ECO:0000259" key="11">
    <source>
        <dbReference type="PROSITE" id="PS50059"/>
    </source>
</evidence>
<dbReference type="EMBL" id="CP069362">
    <property type="protein sequence ID" value="WGS64419.1"/>
    <property type="molecule type" value="Genomic_DNA"/>
</dbReference>
<keyword evidence="5 9" id="KW-0697">Rotamase</keyword>
<keyword evidence="13" id="KW-1185">Reference proteome</keyword>
<dbReference type="PROSITE" id="PS50059">
    <property type="entry name" value="FKBP_PPIASE"/>
    <property type="match status" value="1"/>
</dbReference>
<dbReference type="GO" id="GO:0016853">
    <property type="term" value="F:isomerase activity"/>
    <property type="evidence" value="ECO:0007669"/>
    <property type="project" value="UniProtKB-KW"/>
</dbReference>
<keyword evidence="6" id="KW-0143">Chaperone</keyword>
<feature type="domain" description="PPIase FKBP-type" evidence="11">
    <location>
        <begin position="6"/>
        <end position="87"/>
    </location>
</feature>
<organism evidence="12 13">
    <name type="scientific">Marinitoga aeolica</name>
    <dbReference type="NCBI Taxonomy" id="2809031"/>
    <lineage>
        <taxon>Bacteria</taxon>
        <taxon>Thermotogati</taxon>
        <taxon>Thermotogota</taxon>
        <taxon>Thermotogae</taxon>
        <taxon>Petrotogales</taxon>
        <taxon>Petrotogaceae</taxon>
        <taxon>Marinitoga</taxon>
    </lineage>
</organism>
<keyword evidence="7 9" id="KW-0413">Isomerase</keyword>
<sequence length="141" mass="15425">MKVQKGSVVKLHYKGTLNDGTVFDSSEGREPLEFTAGAGQVIPGFDKAVMDMEVGEKKTFTIPAAEAYGDYSEDKVFELPRQSFPPNINEALGQTVQLGDQSGNVFLAKILEVTDETVKMDTNHPLAGKDLTFEIEIVEIN</sequence>
<dbReference type="Proteomes" id="UP001232493">
    <property type="component" value="Chromosome"/>
</dbReference>
<evidence type="ECO:0000256" key="9">
    <source>
        <dbReference type="PROSITE-ProRule" id="PRU00277"/>
    </source>
</evidence>
<evidence type="ECO:0000256" key="5">
    <source>
        <dbReference type="ARBA" id="ARBA00023110"/>
    </source>
</evidence>
<accession>A0ABY8PP94</accession>
<evidence type="ECO:0000256" key="6">
    <source>
        <dbReference type="ARBA" id="ARBA00023186"/>
    </source>
</evidence>
<gene>
    <name evidence="12" type="ORF">JRV97_08555</name>
</gene>
<comment type="function">
    <text evidence="8">Also involved in hydrogenase metallocenter assembly, probably by participating in the nickel insertion step. This function in hydrogenase biosynthesis requires chaperone activity and the presence of the metal-binding domain, but not PPIase activity.</text>
</comment>
<evidence type="ECO:0000256" key="1">
    <source>
        <dbReference type="ARBA" id="ARBA00000971"/>
    </source>
</evidence>
<dbReference type="RefSeq" id="WP_280998068.1">
    <property type="nucleotide sequence ID" value="NZ_CP069362.1"/>
</dbReference>
<evidence type="ECO:0000256" key="3">
    <source>
        <dbReference type="ARBA" id="ARBA00006577"/>
    </source>
</evidence>
<evidence type="ECO:0000256" key="4">
    <source>
        <dbReference type="ARBA" id="ARBA00022490"/>
    </source>
</evidence>
<evidence type="ECO:0000256" key="7">
    <source>
        <dbReference type="ARBA" id="ARBA00023235"/>
    </source>
</evidence>
<reference evidence="12 13" key="1">
    <citation type="submission" date="2021-02" db="EMBL/GenBank/DDBJ databases">
        <title>Characterization of Marinitoga sp. nov. str. BP5-C20A.</title>
        <authorList>
            <person name="Erauso G."/>
            <person name="Postec A."/>
        </authorList>
    </citation>
    <scope>NUCLEOTIDE SEQUENCE [LARGE SCALE GENOMIC DNA]</scope>
    <source>
        <strain evidence="12 13">BP5-C20A</strain>
    </source>
</reference>
<comment type="catalytic activity">
    <reaction evidence="1 9 10">
        <text>[protein]-peptidylproline (omega=180) = [protein]-peptidylproline (omega=0)</text>
        <dbReference type="Rhea" id="RHEA:16237"/>
        <dbReference type="Rhea" id="RHEA-COMP:10747"/>
        <dbReference type="Rhea" id="RHEA-COMP:10748"/>
        <dbReference type="ChEBI" id="CHEBI:83833"/>
        <dbReference type="ChEBI" id="CHEBI:83834"/>
        <dbReference type="EC" id="5.2.1.8"/>
    </reaction>
</comment>
<comment type="similarity">
    <text evidence="3 10">Belongs to the FKBP-type PPIase family.</text>
</comment>
<evidence type="ECO:0000256" key="2">
    <source>
        <dbReference type="ARBA" id="ARBA00004496"/>
    </source>
</evidence>
<dbReference type="Pfam" id="PF00254">
    <property type="entry name" value="FKBP_C"/>
    <property type="match status" value="1"/>
</dbReference>
<evidence type="ECO:0000256" key="8">
    <source>
        <dbReference type="ARBA" id="ARBA00037071"/>
    </source>
</evidence>
<evidence type="ECO:0000313" key="12">
    <source>
        <dbReference type="EMBL" id="WGS64419.1"/>
    </source>
</evidence>
<dbReference type="Gene3D" id="3.10.50.40">
    <property type="match status" value="1"/>
</dbReference>
<proteinExistence type="inferred from homology"/>
<dbReference type="InterPro" id="IPR001179">
    <property type="entry name" value="PPIase_FKBP_dom"/>
</dbReference>
<evidence type="ECO:0000256" key="10">
    <source>
        <dbReference type="RuleBase" id="RU003915"/>
    </source>
</evidence>
<dbReference type="SUPFAM" id="SSF54534">
    <property type="entry name" value="FKBP-like"/>
    <property type="match status" value="1"/>
</dbReference>
<protein>
    <recommendedName>
        <fullName evidence="10">Peptidyl-prolyl cis-trans isomerase</fullName>
        <ecNumber evidence="10">5.2.1.8</ecNumber>
    </recommendedName>
</protein>
<comment type="subcellular location">
    <subcellularLocation>
        <location evidence="2">Cytoplasm</location>
    </subcellularLocation>
</comment>
<dbReference type="InterPro" id="IPR046357">
    <property type="entry name" value="PPIase_dom_sf"/>
</dbReference>
<dbReference type="GO" id="GO:0016491">
    <property type="term" value="F:oxidoreductase activity"/>
    <property type="evidence" value="ECO:0007669"/>
    <property type="project" value="UniProtKB-KW"/>
</dbReference>
<dbReference type="EC" id="5.2.1.8" evidence="10"/>
<keyword evidence="12" id="KW-0560">Oxidoreductase</keyword>
<dbReference type="PANTHER" id="PTHR47861:SF3">
    <property type="entry name" value="FKBP-TYPE PEPTIDYL-PROLYL CIS-TRANS ISOMERASE SLYD"/>
    <property type="match status" value="1"/>
</dbReference>
<name>A0ABY8PP94_9BACT</name>
<keyword evidence="4" id="KW-0963">Cytoplasm</keyword>
<evidence type="ECO:0000313" key="13">
    <source>
        <dbReference type="Proteomes" id="UP001232493"/>
    </source>
</evidence>